<keyword evidence="4" id="KW-1185">Reference proteome</keyword>
<name>A0ABQ8R5H6_FUSEQ</name>
<protein>
    <recommendedName>
        <fullName evidence="2">Heterokaryon incompatibility domain-containing protein</fullName>
    </recommendedName>
</protein>
<accession>A0ABQ8R5H6</accession>
<reference evidence="3" key="1">
    <citation type="submission" date="2022-09" db="EMBL/GenBank/DDBJ databases">
        <title>Fusarium specimens isolated from Avocado Roots.</title>
        <authorList>
            <person name="Stajich J."/>
            <person name="Roper C."/>
            <person name="Heimlech-Rivalta G."/>
        </authorList>
    </citation>
    <scope>NUCLEOTIDE SEQUENCE</scope>
    <source>
        <strain evidence="3">CF00095</strain>
    </source>
</reference>
<evidence type="ECO:0000256" key="1">
    <source>
        <dbReference type="SAM" id="Phobius"/>
    </source>
</evidence>
<dbReference type="EMBL" id="JAOQBH010000012">
    <property type="protein sequence ID" value="KAJ4127709.1"/>
    <property type="molecule type" value="Genomic_DNA"/>
</dbReference>
<gene>
    <name evidence="3" type="ORF">NW768_007981</name>
</gene>
<feature type="transmembrane region" description="Helical" evidence="1">
    <location>
        <begin position="150"/>
        <end position="171"/>
    </location>
</feature>
<dbReference type="PANTHER" id="PTHR33112:SF1">
    <property type="entry name" value="HETEROKARYON INCOMPATIBILITY DOMAIN-CONTAINING PROTEIN"/>
    <property type="match status" value="1"/>
</dbReference>
<keyword evidence="1" id="KW-0472">Membrane</keyword>
<evidence type="ECO:0000313" key="3">
    <source>
        <dbReference type="EMBL" id="KAJ4127709.1"/>
    </source>
</evidence>
<keyword evidence="1" id="KW-0812">Transmembrane</keyword>
<comment type="caution">
    <text evidence="3">The sequence shown here is derived from an EMBL/GenBank/DDBJ whole genome shotgun (WGS) entry which is preliminary data.</text>
</comment>
<evidence type="ECO:0000259" key="2">
    <source>
        <dbReference type="Pfam" id="PF06985"/>
    </source>
</evidence>
<organism evidence="3 4">
    <name type="scientific">Fusarium equiseti</name>
    <name type="common">Fusarium scirpi</name>
    <dbReference type="NCBI Taxonomy" id="61235"/>
    <lineage>
        <taxon>Eukaryota</taxon>
        <taxon>Fungi</taxon>
        <taxon>Dikarya</taxon>
        <taxon>Ascomycota</taxon>
        <taxon>Pezizomycotina</taxon>
        <taxon>Sordariomycetes</taxon>
        <taxon>Hypocreomycetidae</taxon>
        <taxon>Hypocreales</taxon>
        <taxon>Nectriaceae</taxon>
        <taxon>Fusarium</taxon>
        <taxon>Fusarium incarnatum-equiseti species complex</taxon>
    </lineage>
</organism>
<keyword evidence="1" id="KW-1133">Transmembrane helix</keyword>
<proteinExistence type="predicted"/>
<dbReference type="Pfam" id="PF06985">
    <property type="entry name" value="HET"/>
    <property type="match status" value="1"/>
</dbReference>
<dbReference type="Proteomes" id="UP001152024">
    <property type="component" value="Unassembled WGS sequence"/>
</dbReference>
<dbReference type="PANTHER" id="PTHR33112">
    <property type="entry name" value="DOMAIN PROTEIN, PUTATIVE-RELATED"/>
    <property type="match status" value="1"/>
</dbReference>
<evidence type="ECO:0000313" key="4">
    <source>
        <dbReference type="Proteomes" id="UP001152024"/>
    </source>
</evidence>
<dbReference type="InterPro" id="IPR010730">
    <property type="entry name" value="HET"/>
</dbReference>
<sequence>MSSLGRREIRDKSQVAASIKKWLSVCNEHHNTCINASDMQSARPTWLIDVEDLCIVPGDVQARYIALSYTWLDIKGQSSPTDSLQLLSSNIHHMKTPNALRKDASKLPSVIKDAIELTSLLGERWLWVDRLCIVQDGPQKMSECMRMDSIYAGAYMTIAAAVGGGLFGRIWHIPDKAHESTDEKIRRHYWGLKSSKWAKRGWTYQEYILSPRVVFFLDSEIFWQCQIAIWDPMSTLIPLNEQASVSTKPGSILLRKFETPSFPDFSLYADIICPYNGRDLSYQKDGLSACLGILNRLEPAFPGGFIFGLPRIYFDHALLWQPLKASYLDSDSGYSSSELVPRYSSSYTPPISSAFGALSDGCVARRGRSTRRPSLPSWSWCGWQCFVDPKSYRMLSGMSTESDQEAENGSWFLRNLVTWKSVNENGSGKVPSVGLGPLSASNHISARVPSACFLSAATLAIRVYPSHTCHYVGVMRSSINSVLAERPLKDMPAVIVIQDSAGHFSGLLRVTGNQTREEGQEMNLIAISEGNATGLALNGAFEANLLYRSRYYDPQPFYAVYDQDERWVGLSDEKVSGWPHRGEDKYQVLAIGGYKHSFEPPIMGYDHEVTYDFFNVLWVEDGGDGISYRAGCGYVLKDRWEAMAPTETDIILG</sequence>
<feature type="domain" description="Heterokaryon incompatibility" evidence="2">
    <location>
        <begin position="64"/>
        <end position="206"/>
    </location>
</feature>